<evidence type="ECO:0000313" key="2">
    <source>
        <dbReference type="EMBL" id="GHC40317.1"/>
    </source>
</evidence>
<dbReference type="Proteomes" id="UP000644507">
    <property type="component" value="Unassembled WGS sequence"/>
</dbReference>
<reference evidence="2" key="1">
    <citation type="journal article" date="2014" name="Int. J. Syst. Evol. Microbiol.">
        <title>Complete genome sequence of Corynebacterium casei LMG S-19264T (=DSM 44701T), isolated from a smear-ripened cheese.</title>
        <authorList>
            <consortium name="US DOE Joint Genome Institute (JGI-PGF)"/>
            <person name="Walter F."/>
            <person name="Albersmeier A."/>
            <person name="Kalinowski J."/>
            <person name="Ruckert C."/>
        </authorList>
    </citation>
    <scope>NUCLEOTIDE SEQUENCE</scope>
    <source>
        <strain evidence="2">KCTC 12988</strain>
    </source>
</reference>
<reference evidence="2" key="2">
    <citation type="submission" date="2020-09" db="EMBL/GenBank/DDBJ databases">
        <authorList>
            <person name="Sun Q."/>
            <person name="Kim S."/>
        </authorList>
    </citation>
    <scope>NUCLEOTIDE SEQUENCE</scope>
    <source>
        <strain evidence="2">KCTC 12988</strain>
    </source>
</reference>
<sequence>MKFLLLFLLTLPASAIVWQEDAEPQTEQEGEMRNVGKVFYSPLQVHGGTCLALGGKWVLTCRHGTEKWPPEFIRVSFPALEKKVYKVKKIHFPESGDLALLELGSKVKDIEKITFAEKEKIVGMKVWLGGFGKSGPAGDSKLNGTFHGGYNRVDKESGGKWSLSLSKKGEGEKQEATVAIMDSGSPLFVETKDGWKLCGIASTASNGTNPSYGDRSNYAKVQEGVKWIRSLVK</sequence>
<feature type="chain" id="PRO_5037715417" description="Peptidase S1 domain-containing protein" evidence="1">
    <location>
        <begin position="16"/>
        <end position="233"/>
    </location>
</feature>
<dbReference type="AlphaFoldDB" id="A0A918TDD6"/>
<dbReference type="RefSeq" id="WP_189566275.1">
    <property type="nucleotide sequence ID" value="NZ_BMXI01000001.1"/>
</dbReference>
<proteinExistence type="predicted"/>
<name>A0A918TDD6_9BACT</name>
<evidence type="ECO:0000256" key="1">
    <source>
        <dbReference type="SAM" id="SignalP"/>
    </source>
</evidence>
<feature type="signal peptide" evidence="1">
    <location>
        <begin position="1"/>
        <end position="15"/>
    </location>
</feature>
<gene>
    <name evidence="2" type="ORF">GCM10007100_00930</name>
</gene>
<dbReference type="Pfam" id="PF13365">
    <property type="entry name" value="Trypsin_2"/>
    <property type="match status" value="1"/>
</dbReference>
<dbReference type="Gene3D" id="2.40.10.10">
    <property type="entry name" value="Trypsin-like serine proteases"/>
    <property type="match status" value="1"/>
</dbReference>
<dbReference type="InterPro" id="IPR009003">
    <property type="entry name" value="Peptidase_S1_PA"/>
</dbReference>
<evidence type="ECO:0008006" key="4">
    <source>
        <dbReference type="Google" id="ProtNLM"/>
    </source>
</evidence>
<keyword evidence="3" id="KW-1185">Reference proteome</keyword>
<protein>
    <recommendedName>
        <fullName evidence="4">Peptidase S1 domain-containing protein</fullName>
    </recommendedName>
</protein>
<comment type="caution">
    <text evidence="2">The sequence shown here is derived from an EMBL/GenBank/DDBJ whole genome shotgun (WGS) entry which is preliminary data.</text>
</comment>
<dbReference type="SUPFAM" id="SSF50494">
    <property type="entry name" value="Trypsin-like serine proteases"/>
    <property type="match status" value="1"/>
</dbReference>
<dbReference type="InterPro" id="IPR043504">
    <property type="entry name" value="Peptidase_S1_PA_chymotrypsin"/>
</dbReference>
<keyword evidence="1" id="KW-0732">Signal</keyword>
<organism evidence="2 3">
    <name type="scientific">Roseibacillus persicicus</name>
    <dbReference type="NCBI Taxonomy" id="454148"/>
    <lineage>
        <taxon>Bacteria</taxon>
        <taxon>Pseudomonadati</taxon>
        <taxon>Verrucomicrobiota</taxon>
        <taxon>Verrucomicrobiia</taxon>
        <taxon>Verrucomicrobiales</taxon>
        <taxon>Verrucomicrobiaceae</taxon>
        <taxon>Roseibacillus</taxon>
    </lineage>
</organism>
<dbReference type="EMBL" id="BMXI01000001">
    <property type="protein sequence ID" value="GHC40317.1"/>
    <property type="molecule type" value="Genomic_DNA"/>
</dbReference>
<accession>A0A918TDD6</accession>
<evidence type="ECO:0000313" key="3">
    <source>
        <dbReference type="Proteomes" id="UP000644507"/>
    </source>
</evidence>